<dbReference type="AlphaFoldDB" id="A0A482T771"/>
<dbReference type="InterPro" id="IPR039538">
    <property type="entry name" value="BetI_C"/>
</dbReference>
<dbReference type="InterPro" id="IPR036271">
    <property type="entry name" value="Tet_transcr_reg_TetR-rel_C_sf"/>
</dbReference>
<sequence>MPTTSPFLDSPGGTREEIIRATYLALCEYGYADLTIQRIGEQFPKSKSLIYHHYDGKDELLLDFLEFALDRFEGLVPFDDADSAGEHLDSILDHVLATPLSPERRQFATAIVELRGQAAHNPRYRDHFTRHDQFFHDQIAAIIEAGIEDGEFNAVSADVFAWFLVTVINGAMTQRVTSDADTTAMVRAQIDRCIGTVVAGAR</sequence>
<dbReference type="PANTHER" id="PTHR47506:SF6">
    <property type="entry name" value="HTH-TYPE TRANSCRIPTIONAL REPRESSOR NEMR"/>
    <property type="match status" value="1"/>
</dbReference>
<feature type="DNA-binding region" description="H-T-H motif" evidence="5">
    <location>
        <begin position="35"/>
        <end position="54"/>
    </location>
</feature>
<keyword evidence="4" id="KW-0804">Transcription</keyword>
<dbReference type="Gene3D" id="1.10.357.10">
    <property type="entry name" value="Tetracycline Repressor, domain 2"/>
    <property type="match status" value="1"/>
</dbReference>
<gene>
    <name evidence="7" type="ORF">ELS19_18175</name>
</gene>
<evidence type="ECO:0000256" key="3">
    <source>
        <dbReference type="ARBA" id="ARBA00023125"/>
    </source>
</evidence>
<dbReference type="RefSeq" id="WP_129786359.1">
    <property type="nucleotide sequence ID" value="NZ_RZHH01000003.1"/>
</dbReference>
<accession>A0A482T771</accession>
<dbReference type="InterPro" id="IPR001647">
    <property type="entry name" value="HTH_TetR"/>
</dbReference>
<evidence type="ECO:0000313" key="7">
    <source>
        <dbReference type="EMBL" id="RYJ08455.1"/>
    </source>
</evidence>
<dbReference type="Pfam" id="PF00440">
    <property type="entry name" value="TetR_N"/>
    <property type="match status" value="1"/>
</dbReference>
<protein>
    <submittedName>
        <fullName evidence="7">TetR family transcriptional regulator</fullName>
    </submittedName>
</protein>
<name>A0A482T771_9EURY</name>
<keyword evidence="1" id="KW-0678">Repressor</keyword>
<dbReference type="Pfam" id="PF13977">
    <property type="entry name" value="TetR_C_6"/>
    <property type="match status" value="1"/>
</dbReference>
<keyword evidence="3 5" id="KW-0238">DNA-binding</keyword>
<dbReference type="InterPro" id="IPR009057">
    <property type="entry name" value="Homeodomain-like_sf"/>
</dbReference>
<dbReference type="GO" id="GO:0003677">
    <property type="term" value="F:DNA binding"/>
    <property type="evidence" value="ECO:0007669"/>
    <property type="project" value="UniProtKB-UniRule"/>
</dbReference>
<feature type="domain" description="HTH tetR-type" evidence="6">
    <location>
        <begin position="12"/>
        <end position="72"/>
    </location>
</feature>
<dbReference type="EMBL" id="RZHH01000003">
    <property type="protein sequence ID" value="RYJ08455.1"/>
    <property type="molecule type" value="Genomic_DNA"/>
</dbReference>
<dbReference type="PANTHER" id="PTHR47506">
    <property type="entry name" value="TRANSCRIPTIONAL REGULATORY PROTEIN"/>
    <property type="match status" value="1"/>
</dbReference>
<dbReference type="SUPFAM" id="SSF46689">
    <property type="entry name" value="Homeodomain-like"/>
    <property type="match status" value="1"/>
</dbReference>
<keyword evidence="2" id="KW-0805">Transcription regulation</keyword>
<reference evidence="7 8" key="1">
    <citation type="submission" date="2018-12" db="EMBL/GenBank/DDBJ databases">
        <title>Genome analysis provides insights into bioremediation potentialities of Halogeometricum borinquense strain N11.</title>
        <authorList>
            <person name="Najjari A."/>
            <person name="Youssef N."/>
            <person name="Fhoula I."/>
            <person name="Ben Dhia O."/>
            <person name="Mahjoubi M."/>
            <person name="Ouzari H.I."/>
            <person name="Cherif A."/>
        </authorList>
    </citation>
    <scope>NUCLEOTIDE SEQUENCE [LARGE SCALE GENOMIC DNA]</scope>
    <source>
        <strain evidence="7 8">N11</strain>
    </source>
</reference>
<dbReference type="Proteomes" id="UP000294028">
    <property type="component" value="Unassembled WGS sequence"/>
</dbReference>
<evidence type="ECO:0000256" key="1">
    <source>
        <dbReference type="ARBA" id="ARBA00022491"/>
    </source>
</evidence>
<organism evidence="7 8">
    <name type="scientific">Halogeometricum borinquense</name>
    <dbReference type="NCBI Taxonomy" id="60847"/>
    <lineage>
        <taxon>Archaea</taxon>
        <taxon>Methanobacteriati</taxon>
        <taxon>Methanobacteriota</taxon>
        <taxon>Stenosarchaea group</taxon>
        <taxon>Halobacteria</taxon>
        <taxon>Halobacteriales</taxon>
        <taxon>Haloferacaceae</taxon>
        <taxon>Halogeometricum</taxon>
    </lineage>
</organism>
<comment type="caution">
    <text evidence="7">The sequence shown here is derived from an EMBL/GenBank/DDBJ whole genome shotgun (WGS) entry which is preliminary data.</text>
</comment>
<proteinExistence type="predicted"/>
<evidence type="ECO:0000259" key="6">
    <source>
        <dbReference type="PROSITE" id="PS50977"/>
    </source>
</evidence>
<dbReference type="PROSITE" id="PS50977">
    <property type="entry name" value="HTH_TETR_2"/>
    <property type="match status" value="1"/>
</dbReference>
<evidence type="ECO:0000256" key="5">
    <source>
        <dbReference type="PROSITE-ProRule" id="PRU00335"/>
    </source>
</evidence>
<evidence type="ECO:0000256" key="4">
    <source>
        <dbReference type="ARBA" id="ARBA00023163"/>
    </source>
</evidence>
<dbReference type="SUPFAM" id="SSF48498">
    <property type="entry name" value="Tetracyclin repressor-like, C-terminal domain"/>
    <property type="match status" value="1"/>
</dbReference>
<evidence type="ECO:0000256" key="2">
    <source>
        <dbReference type="ARBA" id="ARBA00023015"/>
    </source>
</evidence>
<evidence type="ECO:0000313" key="8">
    <source>
        <dbReference type="Proteomes" id="UP000294028"/>
    </source>
</evidence>